<comment type="caution">
    <text evidence="6">The sequence shown here is derived from an EMBL/GenBank/DDBJ whole genome shotgun (WGS) entry which is preliminary data.</text>
</comment>
<dbReference type="PROSITE" id="PS50977">
    <property type="entry name" value="HTH_TETR_2"/>
    <property type="match status" value="1"/>
</dbReference>
<evidence type="ECO:0000256" key="3">
    <source>
        <dbReference type="ARBA" id="ARBA00023163"/>
    </source>
</evidence>
<dbReference type="AlphaFoldDB" id="A0A2T0PXR5"/>
<sequence length="187" mass="20235">MPRQVDHASRRDSLSDAVIAIAADRGFTSVTIRAVAEQVGASTSAVTHYVSSRDELLRHAVRREIAGRRSQAEAAIAGRSGAAGLRALVRWATVDLDDQAHRFWLALLLAAPVEPVVRAELDAFNAWWDTLMRGFVAESGVPAPEAVADTVDVVVNGMIVARFEEEGPVDTARRDQVLDRVWAALGL</sequence>
<dbReference type="GO" id="GO:0003700">
    <property type="term" value="F:DNA-binding transcription factor activity"/>
    <property type="evidence" value="ECO:0007669"/>
    <property type="project" value="TreeGrafter"/>
</dbReference>
<dbReference type="InterPro" id="IPR001647">
    <property type="entry name" value="HTH_TetR"/>
</dbReference>
<keyword evidence="1" id="KW-0805">Transcription regulation</keyword>
<gene>
    <name evidence="6" type="ORF">CLV72_108332</name>
</gene>
<dbReference type="InterPro" id="IPR050109">
    <property type="entry name" value="HTH-type_TetR-like_transc_reg"/>
</dbReference>
<reference evidence="6 7" key="1">
    <citation type="submission" date="2018-03" db="EMBL/GenBank/DDBJ databases">
        <title>Genomic Encyclopedia of Archaeal and Bacterial Type Strains, Phase II (KMG-II): from individual species to whole genera.</title>
        <authorList>
            <person name="Goeker M."/>
        </authorList>
    </citation>
    <scope>NUCLEOTIDE SEQUENCE [LARGE SCALE GENOMIC DNA]</scope>
    <source>
        <strain evidence="6 7">DSM 45601</strain>
    </source>
</reference>
<dbReference type="SUPFAM" id="SSF46689">
    <property type="entry name" value="Homeodomain-like"/>
    <property type="match status" value="1"/>
</dbReference>
<dbReference type="PANTHER" id="PTHR30055">
    <property type="entry name" value="HTH-TYPE TRANSCRIPTIONAL REGULATOR RUTR"/>
    <property type="match status" value="1"/>
</dbReference>
<feature type="DNA-binding region" description="H-T-H motif" evidence="4">
    <location>
        <begin position="31"/>
        <end position="50"/>
    </location>
</feature>
<evidence type="ECO:0000256" key="4">
    <source>
        <dbReference type="PROSITE-ProRule" id="PRU00335"/>
    </source>
</evidence>
<keyword evidence="2 4" id="KW-0238">DNA-binding</keyword>
<dbReference type="GO" id="GO:0000976">
    <property type="term" value="F:transcription cis-regulatory region binding"/>
    <property type="evidence" value="ECO:0007669"/>
    <property type="project" value="TreeGrafter"/>
</dbReference>
<dbReference type="OrthoDB" id="9816296at2"/>
<dbReference type="InterPro" id="IPR041583">
    <property type="entry name" value="TetR_C_31"/>
</dbReference>
<proteinExistence type="predicted"/>
<dbReference type="Pfam" id="PF17940">
    <property type="entry name" value="TetR_C_31"/>
    <property type="match status" value="1"/>
</dbReference>
<dbReference type="Proteomes" id="UP000237846">
    <property type="component" value="Unassembled WGS sequence"/>
</dbReference>
<dbReference type="EMBL" id="PVZC01000008">
    <property type="protein sequence ID" value="PRX96325.1"/>
    <property type="molecule type" value="Genomic_DNA"/>
</dbReference>
<accession>A0A2T0PXR5</accession>
<feature type="domain" description="HTH tetR-type" evidence="5">
    <location>
        <begin position="8"/>
        <end position="68"/>
    </location>
</feature>
<name>A0A2T0PXR5_9ACTN</name>
<dbReference type="Pfam" id="PF00440">
    <property type="entry name" value="TetR_N"/>
    <property type="match status" value="1"/>
</dbReference>
<evidence type="ECO:0000256" key="1">
    <source>
        <dbReference type="ARBA" id="ARBA00023015"/>
    </source>
</evidence>
<evidence type="ECO:0000313" key="6">
    <source>
        <dbReference type="EMBL" id="PRX96325.1"/>
    </source>
</evidence>
<dbReference type="Gene3D" id="1.10.357.10">
    <property type="entry name" value="Tetracycline Repressor, domain 2"/>
    <property type="match status" value="1"/>
</dbReference>
<keyword evidence="3" id="KW-0804">Transcription</keyword>
<evidence type="ECO:0000256" key="2">
    <source>
        <dbReference type="ARBA" id="ARBA00023125"/>
    </source>
</evidence>
<dbReference type="InterPro" id="IPR009057">
    <property type="entry name" value="Homeodomain-like_sf"/>
</dbReference>
<dbReference type="PANTHER" id="PTHR30055:SF234">
    <property type="entry name" value="HTH-TYPE TRANSCRIPTIONAL REGULATOR BETI"/>
    <property type="match status" value="1"/>
</dbReference>
<evidence type="ECO:0000259" key="5">
    <source>
        <dbReference type="PROSITE" id="PS50977"/>
    </source>
</evidence>
<dbReference type="RefSeq" id="WP_106251184.1">
    <property type="nucleotide sequence ID" value="NZ_PVZC01000008.1"/>
</dbReference>
<organism evidence="6 7">
    <name type="scientific">Allonocardiopsis opalescens</name>
    <dbReference type="NCBI Taxonomy" id="1144618"/>
    <lineage>
        <taxon>Bacteria</taxon>
        <taxon>Bacillati</taxon>
        <taxon>Actinomycetota</taxon>
        <taxon>Actinomycetes</taxon>
        <taxon>Streptosporangiales</taxon>
        <taxon>Allonocardiopsis</taxon>
    </lineage>
</organism>
<protein>
    <submittedName>
        <fullName evidence="6">TetR family transcriptional regulator</fullName>
    </submittedName>
</protein>
<evidence type="ECO:0000313" key="7">
    <source>
        <dbReference type="Proteomes" id="UP000237846"/>
    </source>
</evidence>
<keyword evidence="7" id="KW-1185">Reference proteome</keyword>